<dbReference type="EMBL" id="QMQA01000064">
    <property type="protein sequence ID" value="RLE14027.1"/>
    <property type="molecule type" value="Genomic_DNA"/>
</dbReference>
<comment type="caution">
    <text evidence="5">The sequence shown here is derived from an EMBL/GenBank/DDBJ whole genome shotgun (WGS) entry which is preliminary data.</text>
</comment>
<dbReference type="PANTHER" id="PTHR42939">
    <property type="entry name" value="ABC TRANSPORTER ATP-BINDING PROTEIN ALBC-RELATED"/>
    <property type="match status" value="1"/>
</dbReference>
<reference evidence="5 6" key="1">
    <citation type="submission" date="2018-06" db="EMBL/GenBank/DDBJ databases">
        <title>Extensive metabolic versatility and redundancy in microbially diverse, dynamic hydrothermal sediments.</title>
        <authorList>
            <person name="Dombrowski N."/>
            <person name="Teske A."/>
            <person name="Baker B.J."/>
        </authorList>
    </citation>
    <scope>NUCLEOTIDE SEQUENCE [LARGE SCALE GENOMIC DNA]</scope>
    <source>
        <strain evidence="5">B3_G15</strain>
    </source>
</reference>
<dbReference type="Pfam" id="PF00005">
    <property type="entry name" value="ABC_tran"/>
    <property type="match status" value="1"/>
</dbReference>
<dbReference type="InterPro" id="IPR003593">
    <property type="entry name" value="AAA+_ATPase"/>
</dbReference>
<dbReference type="Proteomes" id="UP000280417">
    <property type="component" value="Unassembled WGS sequence"/>
</dbReference>
<keyword evidence="3 5" id="KW-0067">ATP-binding</keyword>
<dbReference type="InterPro" id="IPR027417">
    <property type="entry name" value="P-loop_NTPase"/>
</dbReference>
<keyword evidence="2" id="KW-0547">Nucleotide-binding</keyword>
<dbReference type="InterPro" id="IPR051782">
    <property type="entry name" value="ABC_Transporter_VariousFunc"/>
</dbReference>
<dbReference type="CDD" id="cd03230">
    <property type="entry name" value="ABC_DR_subfamily_A"/>
    <property type="match status" value="1"/>
</dbReference>
<gene>
    <name evidence="5" type="ORF">DRJ04_03155</name>
</gene>
<dbReference type="GO" id="GO:0005524">
    <property type="term" value="F:ATP binding"/>
    <property type="evidence" value="ECO:0007669"/>
    <property type="project" value="UniProtKB-KW"/>
</dbReference>
<dbReference type="PROSITE" id="PS50893">
    <property type="entry name" value="ABC_TRANSPORTER_2"/>
    <property type="match status" value="1"/>
</dbReference>
<feature type="domain" description="ABC transporter" evidence="4">
    <location>
        <begin position="15"/>
        <end position="252"/>
    </location>
</feature>
<sequence length="269" mass="30469">MMPPEWKKLKKQPPVRIENLGKIYTGYRGFLKRRRVLALKNLSLTVKKGEIFGMLGLNAAGKTTLLKILVGFVHPSWGRFEIMGKNTIDLEIKRRLGYLPEDPKLYEFFSAEEFLLFCGKLFGLNKSERLLRTEKLLETLQITSIARTRIAELSRGMNQRLAIASSLINEPELIFFDEPLSGLDPIGRKVVKKVILDLKEKGATVFFSSHILAEVEQICDRIGILHQGELLCAEEVKSILSDFTSLEDFFFHKIQDAGLRKSQGAGAES</sequence>
<dbReference type="AlphaFoldDB" id="A0A662DHM5"/>
<protein>
    <submittedName>
        <fullName evidence="5">Multidrug ABC transporter ATP-binding protein</fullName>
    </submittedName>
</protein>
<name>A0A662DHM5_UNCAE</name>
<keyword evidence="1" id="KW-0813">Transport</keyword>
<dbReference type="InterPro" id="IPR003439">
    <property type="entry name" value="ABC_transporter-like_ATP-bd"/>
</dbReference>
<evidence type="ECO:0000313" key="6">
    <source>
        <dbReference type="Proteomes" id="UP000280417"/>
    </source>
</evidence>
<dbReference type="SUPFAM" id="SSF52540">
    <property type="entry name" value="P-loop containing nucleoside triphosphate hydrolases"/>
    <property type="match status" value="1"/>
</dbReference>
<evidence type="ECO:0000313" key="5">
    <source>
        <dbReference type="EMBL" id="RLE14027.1"/>
    </source>
</evidence>
<dbReference type="PANTHER" id="PTHR42939:SF1">
    <property type="entry name" value="ABC TRANSPORTER ATP-BINDING PROTEIN ALBC-RELATED"/>
    <property type="match status" value="1"/>
</dbReference>
<accession>A0A662DHM5</accession>
<evidence type="ECO:0000256" key="3">
    <source>
        <dbReference type="ARBA" id="ARBA00022840"/>
    </source>
</evidence>
<evidence type="ECO:0000256" key="2">
    <source>
        <dbReference type="ARBA" id="ARBA00022741"/>
    </source>
</evidence>
<evidence type="ECO:0000259" key="4">
    <source>
        <dbReference type="PROSITE" id="PS50893"/>
    </source>
</evidence>
<organism evidence="5 6">
    <name type="scientific">Aerophobetes bacterium</name>
    <dbReference type="NCBI Taxonomy" id="2030807"/>
    <lineage>
        <taxon>Bacteria</taxon>
        <taxon>Candidatus Aerophobota</taxon>
    </lineage>
</organism>
<proteinExistence type="predicted"/>
<dbReference type="Gene3D" id="3.40.50.300">
    <property type="entry name" value="P-loop containing nucleotide triphosphate hydrolases"/>
    <property type="match status" value="1"/>
</dbReference>
<evidence type="ECO:0000256" key="1">
    <source>
        <dbReference type="ARBA" id="ARBA00022448"/>
    </source>
</evidence>
<dbReference type="GO" id="GO:0016887">
    <property type="term" value="F:ATP hydrolysis activity"/>
    <property type="evidence" value="ECO:0007669"/>
    <property type="project" value="InterPro"/>
</dbReference>
<dbReference type="SMART" id="SM00382">
    <property type="entry name" value="AAA"/>
    <property type="match status" value="1"/>
</dbReference>